<feature type="region of interest" description="Disordered" evidence="2">
    <location>
        <begin position="676"/>
        <end position="705"/>
    </location>
</feature>
<feature type="compositionally biased region" description="Low complexity" evidence="2">
    <location>
        <begin position="1030"/>
        <end position="1046"/>
    </location>
</feature>
<accession>A0A4P9X4A4</accession>
<sequence>MAALLPPVAARPSLTPSPTPAPTAAPSIPLSSLYGDLVRTRERQRLAKAELEQAKDAIAAGTTLAHDGFSGPPDSRRDRRRGSLAGGPFSTRAMRRLVEDAAILDQRVERLEQQMAQVRQLAWHAWPVDDVALEMSALDATMWTQTPLDAAAAPPPATAFQTKLARCSDFHDWLASIWTGFYIDAVHHLPYDLFPVGNERPGTPATSYRRQGRGPHGEETRWHPTDYLLHLAAALIYRHLDLNAGHAVLLALRRGTMYLAMAVARRQPVATWTAVWDPAWASRHAELWAIACADETWRAGLRFAELHADNYMPSPRSVHPDAAAPSAPTGPPASGLMQMLQHHYAPATPSVIPHARPWIQRFADVARFFAQLRTSLAAAAVTTAKDRCAAHPVMDELAELERLAVNETDAALRLALGLPADPRGTPETAAATASRNVLARATPAPFVYSDQLWRLARLVKPYAAAAPSAPGPAWDVRATRPAEAGLRARLDQTAAAHAALTWQPWTQPRQSRSPPLQHWLLTRAWQGPHAALPRQYAAMAHALIGHPRTPFAPPVADHAPLPDVADFARRFTQKVQRHDQQRRQSAGADAVAVAVSALAAPSPHAPPHALSSASASSSSSASATSPSSGPPPPSVQSPTPSAPAPSNAAADAAALDAPRAEPYLGRSASAAPTTASAAAATAAARPPSATGAAERHPSILRRGPASVSGLSLHSQFGISRSANSTPVHGSAGVGHADLPRRGSGISVPANGGGGGGGGGGGASRSQTPTISIAPVSGAHVQFHGPHGHASGATAVAHAKHPHGGKADYAKSPHPLHMRGAAHLFADTETSGSDTDGFAITGTGGAWTNPTLREKREDRDRLTRTMQLEVALPHALTTSDCDADGDTEGDDPDGDDHDDHDDDPVDDVAPADGGPTRRSPPPPHRSGTPHRSEDAAAHRGEQPPGGFASVPHSPPEPSLSTQLIPGAADGVLDGMLDRDDDLVTPLVTRAGPASGAPGGFSSFGGADGVSMTTPLSSFWADDTKDLGLVDSRGTSRATSRVASRAASPHLPAPDARDAEPASAPVPAAATEAAVSAAVAPSSPRRVLLERLPNPSFRDLYDEDEMGSRVSLHHGRGSSTVSAAAAPAGVAVAGPLAAAAPATAATPSPTADPATASPTRDHASSAPRSNDGPSSSLTARGGTTASSTGSAQPLSCVPHGVIALSPAPSSASARVSSAGVHLASAGSAMSPSVTAPSATSVAATTTTTGAAAATATTTAAATATTTATTATTAADGDGHGDDTAGDDDGTTADGGGGRSDTAGDPDRSYVPEGLFTSASSGEDWNAMAREANGEQTPSDGDAESGAVDEREPGPDGATDPPQDTGSGTTSAPPSDR</sequence>
<feature type="compositionally biased region" description="Basic and acidic residues" evidence="2">
    <location>
        <begin position="851"/>
        <end position="862"/>
    </location>
</feature>
<feature type="compositionally biased region" description="Pro residues" evidence="2">
    <location>
        <begin position="628"/>
        <end position="643"/>
    </location>
</feature>
<evidence type="ECO:0000313" key="4">
    <source>
        <dbReference type="Proteomes" id="UP000274922"/>
    </source>
</evidence>
<feature type="region of interest" description="Disordered" evidence="2">
    <location>
        <begin position="62"/>
        <end position="88"/>
    </location>
</feature>
<feature type="compositionally biased region" description="Low complexity" evidence="2">
    <location>
        <begin position="676"/>
        <end position="692"/>
    </location>
</feature>
<proteinExistence type="predicted"/>
<reference evidence="4" key="1">
    <citation type="journal article" date="2018" name="Nat. Microbiol.">
        <title>Leveraging single-cell genomics to expand the fungal tree of life.</title>
        <authorList>
            <person name="Ahrendt S.R."/>
            <person name="Quandt C.A."/>
            <person name="Ciobanu D."/>
            <person name="Clum A."/>
            <person name="Salamov A."/>
            <person name="Andreopoulos B."/>
            <person name="Cheng J.F."/>
            <person name="Woyke T."/>
            <person name="Pelin A."/>
            <person name="Henrissat B."/>
            <person name="Reynolds N.K."/>
            <person name="Benny G.L."/>
            <person name="Smith M.E."/>
            <person name="James T.Y."/>
            <person name="Grigoriev I.V."/>
        </authorList>
    </citation>
    <scope>NUCLEOTIDE SEQUENCE [LARGE SCALE GENOMIC DNA]</scope>
    <source>
        <strain evidence="4">ATCC 52028</strain>
    </source>
</reference>
<evidence type="ECO:0000313" key="3">
    <source>
        <dbReference type="EMBL" id="RKO99882.1"/>
    </source>
</evidence>
<feature type="region of interest" description="Disordered" evidence="2">
    <location>
        <begin position="721"/>
        <end position="769"/>
    </location>
</feature>
<evidence type="ECO:0000256" key="2">
    <source>
        <dbReference type="SAM" id="MobiDB-lite"/>
    </source>
</evidence>
<feature type="region of interest" description="Disordered" evidence="2">
    <location>
        <begin position="1"/>
        <end position="28"/>
    </location>
</feature>
<feature type="compositionally biased region" description="Low complexity" evidence="2">
    <location>
        <begin position="1172"/>
        <end position="1189"/>
    </location>
</feature>
<feature type="coiled-coil region" evidence="1">
    <location>
        <begin position="94"/>
        <end position="121"/>
    </location>
</feature>
<gene>
    <name evidence="3" type="ORF">CXG81DRAFT_27390</name>
</gene>
<keyword evidence="1" id="KW-0175">Coiled coil</keyword>
<feature type="compositionally biased region" description="Low complexity" evidence="2">
    <location>
        <begin position="1141"/>
        <end position="1156"/>
    </location>
</feature>
<feature type="compositionally biased region" description="Basic and acidic residues" evidence="2">
    <location>
        <begin position="929"/>
        <end position="940"/>
    </location>
</feature>
<feature type="compositionally biased region" description="Low complexity" evidence="2">
    <location>
        <begin position="601"/>
        <end position="627"/>
    </location>
</feature>
<feature type="region of interest" description="Disordered" evidence="2">
    <location>
        <begin position="1141"/>
        <end position="1190"/>
    </location>
</feature>
<keyword evidence="4" id="KW-1185">Reference proteome</keyword>
<feature type="compositionally biased region" description="Low complexity" evidence="2">
    <location>
        <begin position="1059"/>
        <end position="1068"/>
    </location>
</feature>
<feature type="region of interest" description="Disordered" evidence="2">
    <location>
        <begin position="828"/>
        <end position="1068"/>
    </location>
</feature>
<organism evidence="3 4">
    <name type="scientific">Caulochytrium protostelioides</name>
    <dbReference type="NCBI Taxonomy" id="1555241"/>
    <lineage>
        <taxon>Eukaryota</taxon>
        <taxon>Fungi</taxon>
        <taxon>Fungi incertae sedis</taxon>
        <taxon>Chytridiomycota</taxon>
        <taxon>Chytridiomycota incertae sedis</taxon>
        <taxon>Chytridiomycetes</taxon>
        <taxon>Caulochytriales</taxon>
        <taxon>Caulochytriaceae</taxon>
        <taxon>Caulochytrium</taxon>
    </lineage>
</organism>
<dbReference type="EMBL" id="ML014250">
    <property type="protein sequence ID" value="RKO99882.1"/>
    <property type="molecule type" value="Genomic_DNA"/>
</dbReference>
<dbReference type="Proteomes" id="UP000274922">
    <property type="component" value="Unassembled WGS sequence"/>
</dbReference>
<protein>
    <submittedName>
        <fullName evidence="3">Uncharacterized protein</fullName>
    </submittedName>
</protein>
<feature type="compositionally biased region" description="Low complexity" evidence="2">
    <location>
        <begin position="644"/>
        <end position="653"/>
    </location>
</feature>
<evidence type="ECO:0000256" key="1">
    <source>
        <dbReference type="SAM" id="Coils"/>
    </source>
</evidence>
<feature type="compositionally biased region" description="Polar residues" evidence="2">
    <location>
        <begin position="1359"/>
        <end position="1374"/>
    </location>
</feature>
<feature type="compositionally biased region" description="Acidic residues" evidence="2">
    <location>
        <begin position="880"/>
        <end position="905"/>
    </location>
</feature>
<feature type="region of interest" description="Disordered" evidence="2">
    <location>
        <begin position="1269"/>
        <end position="1374"/>
    </location>
</feature>
<feature type="compositionally biased region" description="Gly residues" evidence="2">
    <location>
        <begin position="750"/>
        <end position="762"/>
    </location>
</feature>
<feature type="compositionally biased region" description="Low complexity" evidence="2">
    <location>
        <begin position="906"/>
        <end position="916"/>
    </location>
</feature>
<name>A0A4P9X4A4_9FUNG</name>
<feature type="compositionally biased region" description="Gly residues" evidence="2">
    <location>
        <begin position="995"/>
        <end position="1006"/>
    </location>
</feature>
<feature type="region of interest" description="Disordered" evidence="2">
    <location>
        <begin position="601"/>
        <end position="653"/>
    </location>
</feature>